<reference evidence="1 2" key="2">
    <citation type="journal article" date="2021" name="Genomics">
        <title>High-quality reference genome for Clonorchis sinensis.</title>
        <authorList>
            <person name="Young N.D."/>
            <person name="Stroehlein A.J."/>
            <person name="Kinkar L."/>
            <person name="Wang T."/>
            <person name="Sohn W.M."/>
            <person name="Chang B.C.H."/>
            <person name="Kaur P."/>
            <person name="Weisz D."/>
            <person name="Dudchenko O."/>
            <person name="Aiden E.L."/>
            <person name="Korhonen P.K."/>
            <person name="Gasser R.B."/>
        </authorList>
    </citation>
    <scope>NUCLEOTIDE SEQUENCE [LARGE SCALE GENOMIC DNA]</scope>
    <source>
        <strain evidence="1">Cs-k2</strain>
    </source>
</reference>
<sequence>MRLPPYLSPEQFCLFILFHFWGKRNDLGCCLNDSDGFLKESKVRYLVDFDMLSFLSSPPSFCYKSIPNATLSLLPPLLLLLLIFRRSSNIGINFCVFQTMPCIMS</sequence>
<organism evidence="1 2">
    <name type="scientific">Clonorchis sinensis</name>
    <name type="common">Chinese liver fluke</name>
    <dbReference type="NCBI Taxonomy" id="79923"/>
    <lineage>
        <taxon>Eukaryota</taxon>
        <taxon>Metazoa</taxon>
        <taxon>Spiralia</taxon>
        <taxon>Lophotrochozoa</taxon>
        <taxon>Platyhelminthes</taxon>
        <taxon>Trematoda</taxon>
        <taxon>Digenea</taxon>
        <taxon>Opisthorchiida</taxon>
        <taxon>Opisthorchiata</taxon>
        <taxon>Opisthorchiidae</taxon>
        <taxon>Clonorchis</taxon>
    </lineage>
</organism>
<comment type="caution">
    <text evidence="1">The sequence shown here is derived from an EMBL/GenBank/DDBJ whole genome shotgun (WGS) entry which is preliminary data.</text>
</comment>
<dbReference type="AlphaFoldDB" id="A0A8T1MYC1"/>
<keyword evidence="2" id="KW-1185">Reference proteome</keyword>
<evidence type="ECO:0000313" key="2">
    <source>
        <dbReference type="Proteomes" id="UP000286415"/>
    </source>
</evidence>
<accession>A0A8T1MYC1</accession>
<dbReference type="Proteomes" id="UP000286415">
    <property type="component" value="Unassembled WGS sequence"/>
</dbReference>
<proteinExistence type="predicted"/>
<name>A0A8T1MYC1_CLOSI</name>
<protein>
    <submittedName>
        <fullName evidence="1">Uncharacterized protein</fullName>
    </submittedName>
</protein>
<evidence type="ECO:0000313" key="1">
    <source>
        <dbReference type="EMBL" id="KAG5453872.1"/>
    </source>
</evidence>
<gene>
    <name evidence="1" type="ORF">CSKR_201862</name>
</gene>
<dbReference type="EMBL" id="NIRI02000010">
    <property type="protein sequence ID" value="KAG5453872.1"/>
    <property type="molecule type" value="Genomic_DNA"/>
</dbReference>
<reference evidence="1 2" key="1">
    <citation type="journal article" date="2018" name="Biotechnol. Adv.">
        <title>Improved genomic resources and new bioinformatic workflow for the carcinogenic parasite Clonorchis sinensis: Biotechnological implications.</title>
        <authorList>
            <person name="Wang D."/>
            <person name="Korhonen P.K."/>
            <person name="Gasser R.B."/>
            <person name="Young N.D."/>
        </authorList>
    </citation>
    <scope>NUCLEOTIDE SEQUENCE [LARGE SCALE GENOMIC DNA]</scope>
    <source>
        <strain evidence="1">Cs-k2</strain>
    </source>
</reference>